<protein>
    <submittedName>
        <fullName evidence="2">Uncharacterized protein</fullName>
    </submittedName>
</protein>
<dbReference type="EMBL" id="CANHGI010000003">
    <property type="protein sequence ID" value="CAI5444431.1"/>
    <property type="molecule type" value="Genomic_DNA"/>
</dbReference>
<evidence type="ECO:0000313" key="2">
    <source>
        <dbReference type="EMBL" id="CAI5444431.1"/>
    </source>
</evidence>
<feature type="chain" id="PRO_5040236254" evidence="1">
    <location>
        <begin position="17"/>
        <end position="215"/>
    </location>
</feature>
<proteinExistence type="predicted"/>
<feature type="signal peptide" evidence="1">
    <location>
        <begin position="1"/>
        <end position="16"/>
    </location>
</feature>
<reference evidence="2" key="1">
    <citation type="submission" date="2022-11" db="EMBL/GenBank/DDBJ databases">
        <authorList>
            <person name="Kikuchi T."/>
        </authorList>
    </citation>
    <scope>NUCLEOTIDE SEQUENCE</scope>
    <source>
        <strain evidence="2">PS1010</strain>
    </source>
</reference>
<dbReference type="Proteomes" id="UP001152747">
    <property type="component" value="Unassembled WGS sequence"/>
</dbReference>
<comment type="caution">
    <text evidence="2">The sequence shown here is derived from an EMBL/GenBank/DDBJ whole genome shotgun (WGS) entry which is preliminary data.</text>
</comment>
<dbReference type="AlphaFoldDB" id="A0A9P1N1K4"/>
<evidence type="ECO:0000256" key="1">
    <source>
        <dbReference type="SAM" id="SignalP"/>
    </source>
</evidence>
<sequence>MIKLSIFLIIIPIVFSSPIQPSQNNSIIGYQFLNTLLNAAKTDDYSIFNETFEGTYYVNDELIRNLKKAFLSFDVTILAENKYRLDAMKKQHIPHSSTIPPVYTPDQIIGYQFFEEFVINIPKEYVLKELDLSRRGRTFEKAFPLPQTRFIVIRNNGRAEKLEIYQTNKFGYMSWKATILSENSYKLDVFNNVFIMKDQHHSMATSKPVQTGKYH</sequence>
<organism evidence="2 3">
    <name type="scientific">Caenorhabditis angaria</name>
    <dbReference type="NCBI Taxonomy" id="860376"/>
    <lineage>
        <taxon>Eukaryota</taxon>
        <taxon>Metazoa</taxon>
        <taxon>Ecdysozoa</taxon>
        <taxon>Nematoda</taxon>
        <taxon>Chromadorea</taxon>
        <taxon>Rhabditida</taxon>
        <taxon>Rhabditina</taxon>
        <taxon>Rhabditomorpha</taxon>
        <taxon>Rhabditoidea</taxon>
        <taxon>Rhabditidae</taxon>
        <taxon>Peloderinae</taxon>
        <taxon>Caenorhabditis</taxon>
    </lineage>
</organism>
<name>A0A9P1N1K4_9PELO</name>
<keyword evidence="1" id="KW-0732">Signal</keyword>
<gene>
    <name evidence="2" type="ORF">CAMP_LOCUS7068</name>
</gene>
<accession>A0A9P1N1K4</accession>
<evidence type="ECO:0000313" key="3">
    <source>
        <dbReference type="Proteomes" id="UP001152747"/>
    </source>
</evidence>
<keyword evidence="3" id="KW-1185">Reference proteome</keyword>